<name>A0A2D0N4L7_FLAN2</name>
<evidence type="ECO:0000313" key="2">
    <source>
        <dbReference type="EMBL" id="PHN03482.1"/>
    </source>
</evidence>
<feature type="transmembrane region" description="Helical" evidence="1">
    <location>
        <begin position="83"/>
        <end position="103"/>
    </location>
</feature>
<dbReference type="AlphaFoldDB" id="A0A2D0N4L7"/>
<sequence>MENISETLGGLIIVGGAVAIVYILARFNYLIRKAAYERGIELSSRQNKYRYVDYGCILLGLGIGLAASSFFTLLDLKEDTMDLLVWATILIFGALGLIATHFIRKTLED</sequence>
<gene>
    <name evidence="2" type="ORF">CRP01_26120</name>
</gene>
<comment type="caution">
    <text evidence="2">The sequence shown here is derived from an EMBL/GenBank/DDBJ whole genome shotgun (WGS) entry which is preliminary data.</text>
</comment>
<evidence type="ECO:0000256" key="1">
    <source>
        <dbReference type="SAM" id="Phobius"/>
    </source>
</evidence>
<dbReference type="EMBL" id="PDUD01000031">
    <property type="protein sequence ID" value="PHN03482.1"/>
    <property type="molecule type" value="Genomic_DNA"/>
</dbReference>
<keyword evidence="1" id="KW-1133">Transmembrane helix</keyword>
<keyword evidence="3" id="KW-1185">Reference proteome</keyword>
<accession>A0A2D0N4L7</accession>
<protein>
    <submittedName>
        <fullName evidence="2">Uncharacterized protein</fullName>
    </submittedName>
</protein>
<proteinExistence type="predicted"/>
<evidence type="ECO:0000313" key="3">
    <source>
        <dbReference type="Proteomes" id="UP000223913"/>
    </source>
</evidence>
<feature type="transmembrane region" description="Helical" evidence="1">
    <location>
        <begin position="12"/>
        <end position="31"/>
    </location>
</feature>
<feature type="transmembrane region" description="Helical" evidence="1">
    <location>
        <begin position="51"/>
        <end position="71"/>
    </location>
</feature>
<dbReference type="Proteomes" id="UP000223913">
    <property type="component" value="Unassembled WGS sequence"/>
</dbReference>
<keyword evidence="1" id="KW-0812">Transmembrane</keyword>
<dbReference type="OrthoDB" id="1163623at2"/>
<keyword evidence="1" id="KW-0472">Membrane</keyword>
<dbReference type="RefSeq" id="WP_099153065.1">
    <property type="nucleotide sequence ID" value="NZ_PDUD01000031.1"/>
</dbReference>
<reference evidence="2 3" key="1">
    <citation type="submission" date="2017-10" db="EMBL/GenBank/DDBJ databases">
        <title>The draft genome sequence of Lewinella nigricans NBRC 102662.</title>
        <authorList>
            <person name="Wang K."/>
        </authorList>
    </citation>
    <scope>NUCLEOTIDE SEQUENCE [LARGE SCALE GENOMIC DNA]</scope>
    <source>
        <strain evidence="2 3">NBRC 102662</strain>
    </source>
</reference>
<organism evidence="2 3">
    <name type="scientific">Flavilitoribacter nigricans (strain ATCC 23147 / DSM 23189 / NBRC 102662 / NCIMB 1420 / SS-2)</name>
    <name type="common">Lewinella nigricans</name>
    <dbReference type="NCBI Taxonomy" id="1122177"/>
    <lineage>
        <taxon>Bacteria</taxon>
        <taxon>Pseudomonadati</taxon>
        <taxon>Bacteroidota</taxon>
        <taxon>Saprospiria</taxon>
        <taxon>Saprospirales</taxon>
        <taxon>Lewinellaceae</taxon>
        <taxon>Flavilitoribacter</taxon>
    </lineage>
</organism>